<dbReference type="Proteomes" id="UP001179280">
    <property type="component" value="Unassembled WGS sequence"/>
</dbReference>
<dbReference type="Pfam" id="PF00561">
    <property type="entry name" value="Abhydrolase_1"/>
    <property type="match status" value="1"/>
</dbReference>
<reference evidence="3" key="1">
    <citation type="submission" date="2021-01" db="EMBL/GenBank/DDBJ databases">
        <title>Genomic Encyclopedia of Type Strains, Phase IV (KMG-IV): sequencing the most valuable type-strain genomes for metagenomic binning, comparative biology and taxonomic classification.</title>
        <authorList>
            <person name="Goeker M."/>
        </authorList>
    </citation>
    <scope>NUCLEOTIDE SEQUENCE</scope>
    <source>
        <strain evidence="3">DSM 21943</strain>
    </source>
</reference>
<sequence length="321" mass="36077">MKKNFSLKSWLMNAVTVFATIIIILTALLMFVGYKVTNPAIRLLESNPTNYGLEYEEVRFENRVDQLSLSGWWIPSDKQTLFKNDKAVIFAHGYGYNRTEMPFSSLQLASRMNEEGYDVFMFDFRNSGLSDKAPTTFGGNEKSDLLSAIDYVSQEKGVKDIALMGWSMGAVTSILAGAEADEVKAVIADSPFANLNEYAQDSFQYWTGLPKSFAAGTTRAIGVIVPGFNPGEVMPLNAAQAYPSDKGLFLIHSIKDGAIPYSESEAIHRQAVGSEIWLPEKGGHIRSYFHFQDEYEDRVLDFLQRQFRKHDPFLSDPIYYS</sequence>
<keyword evidence="1" id="KW-0472">Membrane</keyword>
<dbReference type="RefSeq" id="WP_239586773.1">
    <property type="nucleotide sequence ID" value="NZ_JAFBCV010000011.1"/>
</dbReference>
<keyword evidence="3" id="KW-0378">Hydrolase</keyword>
<organism evidence="3 4">
    <name type="scientific">Shouchella xiaoxiensis</name>
    <dbReference type="NCBI Taxonomy" id="766895"/>
    <lineage>
        <taxon>Bacteria</taxon>
        <taxon>Bacillati</taxon>
        <taxon>Bacillota</taxon>
        <taxon>Bacilli</taxon>
        <taxon>Bacillales</taxon>
        <taxon>Bacillaceae</taxon>
        <taxon>Shouchella</taxon>
    </lineage>
</organism>
<keyword evidence="1" id="KW-0812">Transmembrane</keyword>
<evidence type="ECO:0000259" key="2">
    <source>
        <dbReference type="Pfam" id="PF00561"/>
    </source>
</evidence>
<accession>A0ABS2SX30</accession>
<protein>
    <submittedName>
        <fullName evidence="3">Dipeptidyl aminopeptidase/acylaminoacyl peptidase</fullName>
    </submittedName>
</protein>
<feature type="transmembrane region" description="Helical" evidence="1">
    <location>
        <begin position="12"/>
        <end position="34"/>
    </location>
</feature>
<dbReference type="Gene3D" id="3.40.50.1820">
    <property type="entry name" value="alpha/beta hydrolase"/>
    <property type="match status" value="1"/>
</dbReference>
<dbReference type="GO" id="GO:0004177">
    <property type="term" value="F:aminopeptidase activity"/>
    <property type="evidence" value="ECO:0007669"/>
    <property type="project" value="UniProtKB-KW"/>
</dbReference>
<proteinExistence type="predicted"/>
<name>A0ABS2SX30_9BACI</name>
<keyword evidence="3" id="KW-0031">Aminopeptidase</keyword>
<evidence type="ECO:0000313" key="4">
    <source>
        <dbReference type="Proteomes" id="UP001179280"/>
    </source>
</evidence>
<dbReference type="SUPFAM" id="SSF53474">
    <property type="entry name" value="alpha/beta-Hydrolases"/>
    <property type="match status" value="1"/>
</dbReference>
<keyword evidence="3" id="KW-0645">Protease</keyword>
<dbReference type="InterPro" id="IPR029058">
    <property type="entry name" value="AB_hydrolase_fold"/>
</dbReference>
<dbReference type="PANTHER" id="PTHR43358">
    <property type="entry name" value="ALPHA/BETA-HYDROLASE"/>
    <property type="match status" value="1"/>
</dbReference>
<comment type="caution">
    <text evidence="3">The sequence shown here is derived from an EMBL/GenBank/DDBJ whole genome shotgun (WGS) entry which is preliminary data.</text>
</comment>
<dbReference type="InterPro" id="IPR052920">
    <property type="entry name" value="DNA-binding_regulatory"/>
</dbReference>
<evidence type="ECO:0000313" key="3">
    <source>
        <dbReference type="EMBL" id="MBM7840044.1"/>
    </source>
</evidence>
<dbReference type="InterPro" id="IPR000073">
    <property type="entry name" value="AB_hydrolase_1"/>
</dbReference>
<dbReference type="EMBL" id="JAFBCV010000011">
    <property type="protein sequence ID" value="MBM7840044.1"/>
    <property type="molecule type" value="Genomic_DNA"/>
</dbReference>
<keyword evidence="4" id="KW-1185">Reference proteome</keyword>
<feature type="domain" description="AB hydrolase-1" evidence="2">
    <location>
        <begin position="87"/>
        <end position="202"/>
    </location>
</feature>
<keyword evidence="1" id="KW-1133">Transmembrane helix</keyword>
<gene>
    <name evidence="3" type="ORF">JOC54_003324</name>
</gene>
<dbReference type="PANTHER" id="PTHR43358:SF4">
    <property type="entry name" value="ALPHA_BETA HYDROLASE FOLD-1 DOMAIN-CONTAINING PROTEIN"/>
    <property type="match status" value="1"/>
</dbReference>
<evidence type="ECO:0000256" key="1">
    <source>
        <dbReference type="SAM" id="Phobius"/>
    </source>
</evidence>